<comment type="caution">
    <text evidence="2">The sequence shown here is derived from an EMBL/GenBank/DDBJ whole genome shotgun (WGS) entry which is preliminary data.</text>
</comment>
<reference evidence="2 3" key="1">
    <citation type="submission" date="2015-04" db="EMBL/GenBank/DDBJ databases">
        <authorList>
            <person name="Heijne W.H."/>
            <person name="Fedorova N.D."/>
            <person name="Nierman W.C."/>
            <person name="Vollebregt A.W."/>
            <person name="Zhao Z."/>
            <person name="Wu L."/>
            <person name="Kumar M."/>
            <person name="Stam H."/>
            <person name="van den Berg M.A."/>
            <person name="Pel H.J."/>
        </authorList>
    </citation>
    <scope>NUCLEOTIDE SEQUENCE [LARGE SCALE GENOMIC DNA]</scope>
    <source>
        <strain evidence="2 3">CBS 393.64</strain>
    </source>
</reference>
<name>A0A0F4Z4J8_RASE3</name>
<sequence length="261" mass="28571">MPTMKARRILTPLGLNSEKDPHPSPGNFQKHEQEDATFDVVDLFQSLREAAHPGETQNEIDDDRAVVQSIVVKRSVSSQPKRIIPTVAARREQGQVPILSDVPVEGVGRVNETRQNPGGNFKSIIPKSRHGHLAEPMSLEGAVIPLQGCEEDNRESCRIFQSVGQMLSSPAITAKRGPSYADILNQTLPQSDGTRNGNNQGHRQLSSTSPVWLACTRAREGIGKKNIPKLPILRLCQSTKTDTPQHLQESVSSGTRQTVKG</sequence>
<feature type="region of interest" description="Disordered" evidence="1">
    <location>
        <begin position="1"/>
        <end position="33"/>
    </location>
</feature>
<protein>
    <submittedName>
        <fullName evidence="2">Uncharacterized protein</fullName>
    </submittedName>
</protein>
<evidence type="ECO:0000256" key="1">
    <source>
        <dbReference type="SAM" id="MobiDB-lite"/>
    </source>
</evidence>
<feature type="region of interest" description="Disordered" evidence="1">
    <location>
        <begin position="188"/>
        <end position="209"/>
    </location>
</feature>
<dbReference type="AlphaFoldDB" id="A0A0F4Z4J8"/>
<dbReference type="EMBL" id="LASV01000022">
    <property type="protein sequence ID" value="KKA25442.1"/>
    <property type="molecule type" value="Genomic_DNA"/>
</dbReference>
<evidence type="ECO:0000313" key="3">
    <source>
        <dbReference type="Proteomes" id="UP000053958"/>
    </source>
</evidence>
<accession>A0A0F4Z4J8</accession>
<gene>
    <name evidence="2" type="ORF">T310_0543</name>
</gene>
<dbReference type="GeneID" id="25312597"/>
<evidence type="ECO:0000313" key="2">
    <source>
        <dbReference type="EMBL" id="KKA25442.1"/>
    </source>
</evidence>
<proteinExistence type="predicted"/>
<keyword evidence="3" id="KW-1185">Reference proteome</keyword>
<dbReference type="RefSeq" id="XP_013332054.1">
    <property type="nucleotide sequence ID" value="XM_013476600.1"/>
</dbReference>
<feature type="region of interest" description="Disordered" evidence="1">
    <location>
        <begin position="240"/>
        <end position="261"/>
    </location>
</feature>
<organism evidence="2 3">
    <name type="scientific">Rasamsonia emersonii (strain ATCC 16479 / CBS 393.64 / IMI 116815)</name>
    <dbReference type="NCBI Taxonomy" id="1408163"/>
    <lineage>
        <taxon>Eukaryota</taxon>
        <taxon>Fungi</taxon>
        <taxon>Dikarya</taxon>
        <taxon>Ascomycota</taxon>
        <taxon>Pezizomycotina</taxon>
        <taxon>Eurotiomycetes</taxon>
        <taxon>Eurotiomycetidae</taxon>
        <taxon>Eurotiales</taxon>
        <taxon>Trichocomaceae</taxon>
        <taxon>Rasamsonia</taxon>
    </lineage>
</organism>
<dbReference type="Proteomes" id="UP000053958">
    <property type="component" value="Unassembled WGS sequence"/>
</dbReference>